<dbReference type="EMBL" id="LXQA010074114">
    <property type="protein sequence ID" value="MCI09850.1"/>
    <property type="molecule type" value="Genomic_DNA"/>
</dbReference>
<organism evidence="2 3">
    <name type="scientific">Trifolium medium</name>
    <dbReference type="NCBI Taxonomy" id="97028"/>
    <lineage>
        <taxon>Eukaryota</taxon>
        <taxon>Viridiplantae</taxon>
        <taxon>Streptophyta</taxon>
        <taxon>Embryophyta</taxon>
        <taxon>Tracheophyta</taxon>
        <taxon>Spermatophyta</taxon>
        <taxon>Magnoliopsida</taxon>
        <taxon>eudicotyledons</taxon>
        <taxon>Gunneridae</taxon>
        <taxon>Pentapetalae</taxon>
        <taxon>rosids</taxon>
        <taxon>fabids</taxon>
        <taxon>Fabales</taxon>
        <taxon>Fabaceae</taxon>
        <taxon>Papilionoideae</taxon>
        <taxon>50 kb inversion clade</taxon>
        <taxon>NPAAA clade</taxon>
        <taxon>Hologalegina</taxon>
        <taxon>IRL clade</taxon>
        <taxon>Trifolieae</taxon>
        <taxon>Trifolium</taxon>
    </lineage>
</organism>
<feature type="region of interest" description="Disordered" evidence="1">
    <location>
        <begin position="1"/>
        <end position="30"/>
    </location>
</feature>
<dbReference type="Proteomes" id="UP000265520">
    <property type="component" value="Unassembled WGS sequence"/>
</dbReference>
<sequence length="49" mass="5319">MKAQRRAKEPVDVKSVENHDGGSCSGGERDPNLGICYSNSNISRSLLEI</sequence>
<name>A0A392PEF3_9FABA</name>
<evidence type="ECO:0000256" key="1">
    <source>
        <dbReference type="SAM" id="MobiDB-lite"/>
    </source>
</evidence>
<evidence type="ECO:0000313" key="2">
    <source>
        <dbReference type="EMBL" id="MCI09850.1"/>
    </source>
</evidence>
<accession>A0A392PEF3</accession>
<reference evidence="2 3" key="1">
    <citation type="journal article" date="2018" name="Front. Plant Sci.">
        <title>Red Clover (Trifolium pratense) and Zigzag Clover (T. medium) - A Picture of Genomic Similarities and Differences.</title>
        <authorList>
            <person name="Dluhosova J."/>
            <person name="Istvanek J."/>
            <person name="Nedelnik J."/>
            <person name="Repkova J."/>
        </authorList>
    </citation>
    <scope>NUCLEOTIDE SEQUENCE [LARGE SCALE GENOMIC DNA]</scope>
    <source>
        <strain evidence="3">cv. 10/8</strain>
        <tissue evidence="2">Leaf</tissue>
    </source>
</reference>
<dbReference type="AlphaFoldDB" id="A0A392PEF3"/>
<evidence type="ECO:0000313" key="3">
    <source>
        <dbReference type="Proteomes" id="UP000265520"/>
    </source>
</evidence>
<proteinExistence type="predicted"/>
<comment type="caution">
    <text evidence="2">The sequence shown here is derived from an EMBL/GenBank/DDBJ whole genome shotgun (WGS) entry which is preliminary data.</text>
</comment>
<keyword evidence="3" id="KW-1185">Reference proteome</keyword>
<protein>
    <submittedName>
        <fullName evidence="2">Uncharacterized protein</fullName>
    </submittedName>
</protein>
<feature type="compositionally biased region" description="Basic and acidic residues" evidence="1">
    <location>
        <begin position="1"/>
        <end position="20"/>
    </location>
</feature>